<dbReference type="EMBL" id="LT671858">
    <property type="protein sequence ID" value="SIM59615.1"/>
    <property type="molecule type" value="Genomic_DNA"/>
</dbReference>
<proteinExistence type="predicted"/>
<dbReference type="AlphaFoldDB" id="A0A1N5UHD3"/>
<reference evidence="1 2" key="1">
    <citation type="submission" date="2016-04" db="EMBL/GenBank/DDBJ databases">
        <authorList>
            <person name="Evans L.H."/>
            <person name="Alamgir A."/>
            <person name="Owens N."/>
            <person name="Weber N.D."/>
            <person name="Virtaneva K."/>
            <person name="Barbian K."/>
            <person name="Babar A."/>
            <person name="Rosenke K."/>
        </authorList>
    </citation>
    <scope>NUCLEOTIDE SEQUENCE [LARGE SCALE GENOMIC DNA]</scope>
    <source>
        <strain evidence="2">S5(T) (JCM 30642 \VKM B-2941)</strain>
    </source>
</reference>
<dbReference type="RefSeq" id="WP_021788741.1">
    <property type="nucleotide sequence ID" value="NZ_LT671858.1"/>
</dbReference>
<gene>
    <name evidence="1" type="ORF">CSP5_0945</name>
</gene>
<dbReference type="Proteomes" id="UP000195607">
    <property type="component" value="Chromosome I"/>
</dbReference>
<evidence type="ECO:0000313" key="1">
    <source>
        <dbReference type="EMBL" id="SIM59615.1"/>
    </source>
</evidence>
<protein>
    <submittedName>
        <fullName evidence="1">Uncharacterized protein</fullName>
    </submittedName>
</protein>
<dbReference type="GeneID" id="41588214"/>
<name>A0A1N5UHD3_9ARCH</name>
<organism evidence="1 2">
    <name type="scientific">Cuniculiplasma divulgatum</name>
    <dbReference type="NCBI Taxonomy" id="1673428"/>
    <lineage>
        <taxon>Archaea</taxon>
        <taxon>Methanobacteriati</taxon>
        <taxon>Thermoplasmatota</taxon>
        <taxon>Thermoplasmata</taxon>
        <taxon>Thermoplasmatales</taxon>
        <taxon>Cuniculiplasmataceae</taxon>
        <taxon>Cuniculiplasma</taxon>
    </lineage>
</organism>
<sequence>MNVENEVKIGKGKLMIPDSISRDLGNFWILIQVTQRKGPCKDEVCQLIEEVDVKISVSPLEGMVIIDNNIKLNIAADKTFLDSVDKGRKTVRLYKSLNRKIKVKGF</sequence>
<accession>A0A1N5UHD3</accession>
<evidence type="ECO:0000313" key="2">
    <source>
        <dbReference type="Proteomes" id="UP000195607"/>
    </source>
</evidence>